<accession>A0AAN6HF36</accession>
<gene>
    <name evidence="1" type="ORF">LTR91_019507</name>
</gene>
<dbReference type="InterPro" id="IPR035994">
    <property type="entry name" value="Nucleoside_phosphorylase_sf"/>
</dbReference>
<dbReference type="GO" id="GO:0009116">
    <property type="term" value="P:nucleoside metabolic process"/>
    <property type="evidence" value="ECO:0007669"/>
    <property type="project" value="InterPro"/>
</dbReference>
<dbReference type="GO" id="GO:0003824">
    <property type="term" value="F:catalytic activity"/>
    <property type="evidence" value="ECO:0007669"/>
    <property type="project" value="InterPro"/>
</dbReference>
<comment type="caution">
    <text evidence="1">The sequence shown here is derived from an EMBL/GenBank/DDBJ whole genome shotgun (WGS) entry which is preliminary data.</text>
</comment>
<sequence length="408" mass="45077">MTLKSQLSEGYTYGKAKGNDNSYTLGLLGGKPVVLVAPRDMGTTNTARGLHISFPNIMYAWVVGIAGGATFTHDGKEWKEEYENGFRRRTDVESVLPRTSAEVANFVDQFVRGRSEAFNRILRKINADLAGYSKLQTGPWYRHKHRDPDTCPRCNQCTEWYHEVCKEALQASCVELACEPCRSNPVRETNIRFRQYASGNAGIASGHRRDVLIRDERIIGFEMEGAGAWEVFGMIVIKGWSTTRTVTRASNGGGTWRRGQPCGAAAMIEEIELPDSPHTDYPPSVGADTLSPGKPVPDAVTLPAYLVHGLISRATLAPSTESEPQYTEYTPFLERLESRILWKEAGHSSQMQAVLVLSGMGGVGKSDTILQFLEKNDQALRERYNPSSYILGPVLTSIQAVDCPLGRL</sequence>
<dbReference type="EMBL" id="JAUJLE010000296">
    <property type="protein sequence ID" value="KAK0962293.1"/>
    <property type="molecule type" value="Genomic_DNA"/>
</dbReference>
<keyword evidence="2" id="KW-1185">Reference proteome</keyword>
<evidence type="ECO:0000313" key="1">
    <source>
        <dbReference type="EMBL" id="KAK0962293.1"/>
    </source>
</evidence>
<protein>
    <submittedName>
        <fullName evidence="1">Uncharacterized protein</fullName>
    </submittedName>
</protein>
<dbReference type="Proteomes" id="UP001175353">
    <property type="component" value="Unassembled WGS sequence"/>
</dbReference>
<dbReference type="Gene3D" id="3.40.50.1580">
    <property type="entry name" value="Nucleoside phosphorylase domain"/>
    <property type="match status" value="1"/>
</dbReference>
<dbReference type="PANTHER" id="PTHR46082:SF6">
    <property type="entry name" value="AAA+ ATPASE DOMAIN-CONTAINING PROTEIN-RELATED"/>
    <property type="match status" value="1"/>
</dbReference>
<evidence type="ECO:0000313" key="2">
    <source>
        <dbReference type="Proteomes" id="UP001175353"/>
    </source>
</evidence>
<organism evidence="1 2">
    <name type="scientific">Friedmanniomyces endolithicus</name>
    <dbReference type="NCBI Taxonomy" id="329885"/>
    <lineage>
        <taxon>Eukaryota</taxon>
        <taxon>Fungi</taxon>
        <taxon>Dikarya</taxon>
        <taxon>Ascomycota</taxon>
        <taxon>Pezizomycotina</taxon>
        <taxon>Dothideomycetes</taxon>
        <taxon>Dothideomycetidae</taxon>
        <taxon>Mycosphaerellales</taxon>
        <taxon>Teratosphaeriaceae</taxon>
        <taxon>Friedmanniomyces</taxon>
    </lineage>
</organism>
<dbReference type="PANTHER" id="PTHR46082">
    <property type="entry name" value="ATP/GTP-BINDING PROTEIN-RELATED"/>
    <property type="match status" value="1"/>
</dbReference>
<dbReference type="AlphaFoldDB" id="A0AAN6HF36"/>
<name>A0AAN6HF36_9PEZI</name>
<reference evidence="1" key="1">
    <citation type="submission" date="2023-06" db="EMBL/GenBank/DDBJ databases">
        <title>Black Yeasts Isolated from many extreme environments.</title>
        <authorList>
            <person name="Coleine C."/>
            <person name="Stajich J.E."/>
            <person name="Selbmann L."/>
        </authorList>
    </citation>
    <scope>NUCLEOTIDE SEQUENCE</scope>
    <source>
        <strain evidence="1">CCFEE 5200</strain>
    </source>
</reference>
<dbReference type="InterPro" id="IPR053137">
    <property type="entry name" value="NLR-like"/>
</dbReference>
<proteinExistence type="predicted"/>